<protein>
    <recommendedName>
        <fullName evidence="1">Craniofacial development protein 1</fullName>
    </recommendedName>
    <alternativeName>
        <fullName evidence="2">Bucentaur</fullName>
    </alternativeName>
</protein>
<dbReference type="EMBL" id="JBICBT010000819">
    <property type="protein sequence ID" value="KAL3098810.1"/>
    <property type="molecule type" value="Genomic_DNA"/>
</dbReference>
<dbReference type="InterPro" id="IPR011421">
    <property type="entry name" value="BCNT-C"/>
</dbReference>
<evidence type="ECO:0000313" key="6">
    <source>
        <dbReference type="Proteomes" id="UP001620626"/>
    </source>
</evidence>
<dbReference type="AlphaFoldDB" id="A0ABD2K7D9"/>
<reference evidence="5 6" key="1">
    <citation type="submission" date="2024-10" db="EMBL/GenBank/DDBJ databases">
        <authorList>
            <person name="Kim D."/>
        </authorList>
    </citation>
    <scope>NUCLEOTIDE SEQUENCE [LARGE SCALE GENOMIC DNA]</scope>
    <source>
        <strain evidence="5">BH-2024</strain>
    </source>
</reference>
<gene>
    <name evidence="5" type="ORF">niasHT_024564</name>
</gene>
<dbReference type="PANTHER" id="PTHR48295">
    <property type="entry name" value="CRANIOFACIAL DEVELOPMENT PROTEIN 1"/>
    <property type="match status" value="1"/>
</dbReference>
<accession>A0ABD2K7D9</accession>
<feature type="region of interest" description="Disordered" evidence="3">
    <location>
        <begin position="195"/>
        <end position="214"/>
    </location>
</feature>
<dbReference type="Proteomes" id="UP001620626">
    <property type="component" value="Unassembled WGS sequence"/>
</dbReference>
<evidence type="ECO:0000256" key="1">
    <source>
        <dbReference type="ARBA" id="ARBA00019033"/>
    </source>
</evidence>
<dbReference type="PANTHER" id="PTHR48295:SF1">
    <property type="entry name" value="SWR1-COMPLEX PROTEIN 5"/>
    <property type="match status" value="1"/>
</dbReference>
<evidence type="ECO:0000256" key="2">
    <source>
        <dbReference type="ARBA" id="ARBA00030244"/>
    </source>
</evidence>
<proteinExistence type="predicted"/>
<dbReference type="Pfam" id="PF07572">
    <property type="entry name" value="BCNT"/>
    <property type="match status" value="1"/>
</dbReference>
<evidence type="ECO:0000259" key="4">
    <source>
        <dbReference type="PROSITE" id="PS51279"/>
    </source>
</evidence>
<feature type="compositionally biased region" description="Basic and acidic residues" evidence="3">
    <location>
        <begin position="44"/>
        <end position="63"/>
    </location>
</feature>
<feature type="region of interest" description="Disordered" evidence="3">
    <location>
        <begin position="1"/>
        <end position="100"/>
    </location>
</feature>
<dbReference type="InterPro" id="IPR027124">
    <property type="entry name" value="Swc5/CFDP1/2"/>
</dbReference>
<dbReference type="PROSITE" id="PS51279">
    <property type="entry name" value="BCNT_C"/>
    <property type="match status" value="1"/>
</dbReference>
<sequence>MTTQNSDEEIGAEALQNGQNNGGGGEEAEATAVNDGETTAGEVEGSKVKELKEKEGEEEKAVDNGDESVEDDRAFGTKTPPASQQRQTPPLSASIRAPTVRKRCSAVFGARTSHTSTSGGGGGGLSALTSAMLGKKPRKQSVLDNAQSGWRSFVQEEQLEQEMESHMRSKDAYLDKQDFLLRADYSQFERERDLRAQERRVQQQQQANSGSKPR</sequence>
<keyword evidence="6" id="KW-1185">Reference proteome</keyword>
<name>A0ABD2K7D9_9BILA</name>
<feature type="compositionally biased region" description="Acidic residues" evidence="3">
    <location>
        <begin position="1"/>
        <end position="11"/>
    </location>
</feature>
<evidence type="ECO:0000313" key="5">
    <source>
        <dbReference type="EMBL" id="KAL3098810.1"/>
    </source>
</evidence>
<feature type="domain" description="BCNT-C" evidence="4">
    <location>
        <begin position="119"/>
        <end position="201"/>
    </location>
</feature>
<feature type="compositionally biased region" description="Polar residues" evidence="3">
    <location>
        <begin position="80"/>
        <end position="91"/>
    </location>
</feature>
<evidence type="ECO:0000256" key="3">
    <source>
        <dbReference type="SAM" id="MobiDB-lite"/>
    </source>
</evidence>
<organism evidence="5 6">
    <name type="scientific">Heterodera trifolii</name>
    <dbReference type="NCBI Taxonomy" id="157864"/>
    <lineage>
        <taxon>Eukaryota</taxon>
        <taxon>Metazoa</taxon>
        <taxon>Ecdysozoa</taxon>
        <taxon>Nematoda</taxon>
        <taxon>Chromadorea</taxon>
        <taxon>Rhabditida</taxon>
        <taxon>Tylenchina</taxon>
        <taxon>Tylenchomorpha</taxon>
        <taxon>Tylenchoidea</taxon>
        <taxon>Heteroderidae</taxon>
        <taxon>Heteroderinae</taxon>
        <taxon>Heterodera</taxon>
    </lineage>
</organism>
<comment type="caution">
    <text evidence="5">The sequence shown here is derived from an EMBL/GenBank/DDBJ whole genome shotgun (WGS) entry which is preliminary data.</text>
</comment>